<evidence type="ECO:0000256" key="5">
    <source>
        <dbReference type="ARBA" id="ARBA00022777"/>
    </source>
</evidence>
<dbReference type="InterPro" id="IPR007822">
    <property type="entry name" value="LANC-like"/>
</dbReference>
<keyword evidence="2 8" id="KW-0723">Serine/threonine-protein kinase</keyword>
<dbReference type="CDD" id="cd04791">
    <property type="entry name" value="LanC_SerThrkinase"/>
    <property type="match status" value="1"/>
</dbReference>
<evidence type="ECO:0000313" key="8">
    <source>
        <dbReference type="EMBL" id="QBR89144.1"/>
    </source>
</evidence>
<evidence type="ECO:0000256" key="4">
    <source>
        <dbReference type="ARBA" id="ARBA00022741"/>
    </source>
</evidence>
<evidence type="ECO:0000256" key="1">
    <source>
        <dbReference type="ARBA" id="ARBA00012513"/>
    </source>
</evidence>
<dbReference type="CDD" id="cd00180">
    <property type="entry name" value="PKc"/>
    <property type="match status" value="1"/>
</dbReference>
<keyword evidence="4" id="KW-0547">Nucleotide-binding</keyword>
<dbReference type="SMART" id="SM01260">
    <property type="entry name" value="LANC_like"/>
    <property type="match status" value="1"/>
</dbReference>
<dbReference type="RefSeq" id="WP_135067357.1">
    <property type="nucleotide sequence ID" value="NZ_CP038266.1"/>
</dbReference>
<dbReference type="Pfam" id="PF25816">
    <property type="entry name" value="RamC_N"/>
    <property type="match status" value="1"/>
</dbReference>
<dbReference type="SMART" id="SM00220">
    <property type="entry name" value="S_TKc"/>
    <property type="match status" value="1"/>
</dbReference>
<keyword evidence="9" id="KW-1185">Reference proteome</keyword>
<dbReference type="NCBIfam" id="NF038151">
    <property type="entry name" value="lanthi_synth_III"/>
    <property type="match status" value="1"/>
</dbReference>
<accession>A0ABX5SSM2</accession>
<reference evidence="8 9" key="1">
    <citation type="submission" date="2019-03" db="EMBL/GenBank/DDBJ databases">
        <authorList>
            <person name="Dong K."/>
        </authorList>
    </citation>
    <scope>NUCLEOTIDE SEQUENCE [LARGE SCALE GENOMIC DNA]</scope>
    <source>
        <strain evidence="9">dk512</strain>
    </source>
</reference>
<dbReference type="EMBL" id="CP038266">
    <property type="protein sequence ID" value="QBR89144.1"/>
    <property type="molecule type" value="Genomic_DNA"/>
</dbReference>
<name>A0ABX5SSM2_9MICO</name>
<dbReference type="PROSITE" id="PS50011">
    <property type="entry name" value="PROTEIN_KINASE_DOM"/>
    <property type="match status" value="1"/>
</dbReference>
<dbReference type="GO" id="GO:0004674">
    <property type="term" value="F:protein serine/threonine kinase activity"/>
    <property type="evidence" value="ECO:0007669"/>
    <property type="project" value="UniProtKB-KW"/>
</dbReference>
<evidence type="ECO:0000259" key="7">
    <source>
        <dbReference type="PROSITE" id="PS50011"/>
    </source>
</evidence>
<dbReference type="Pfam" id="PF00069">
    <property type="entry name" value="Pkinase"/>
    <property type="match status" value="1"/>
</dbReference>
<proteinExistence type="predicted"/>
<dbReference type="SUPFAM" id="SSF56112">
    <property type="entry name" value="Protein kinase-like (PK-like)"/>
    <property type="match status" value="1"/>
</dbReference>
<dbReference type="PANTHER" id="PTHR43289">
    <property type="entry name" value="MITOGEN-ACTIVATED PROTEIN KINASE KINASE KINASE 20-RELATED"/>
    <property type="match status" value="1"/>
</dbReference>
<dbReference type="InterPro" id="IPR011009">
    <property type="entry name" value="Kinase-like_dom_sf"/>
</dbReference>
<dbReference type="PANTHER" id="PTHR43289:SF6">
    <property type="entry name" value="SERINE_THREONINE-PROTEIN KINASE NEKL-3"/>
    <property type="match status" value="1"/>
</dbReference>
<dbReference type="SUPFAM" id="SSF158745">
    <property type="entry name" value="LanC-like"/>
    <property type="match status" value="1"/>
</dbReference>
<dbReference type="InterPro" id="IPR057929">
    <property type="entry name" value="RamC_N"/>
</dbReference>
<evidence type="ECO:0000256" key="3">
    <source>
        <dbReference type="ARBA" id="ARBA00022679"/>
    </source>
</evidence>
<gene>
    <name evidence="8" type="ORF">E4K62_10880</name>
</gene>
<protein>
    <recommendedName>
        <fullName evidence="1">non-specific serine/threonine protein kinase</fullName>
        <ecNumber evidence="1">2.7.11.1</ecNumber>
    </recommendedName>
</protein>
<feature type="domain" description="Protein kinase" evidence="7">
    <location>
        <begin position="226"/>
        <end position="515"/>
    </location>
</feature>
<dbReference type="InterPro" id="IPR000719">
    <property type="entry name" value="Prot_kinase_dom"/>
</dbReference>
<dbReference type="Gene3D" id="1.50.10.10">
    <property type="match status" value="1"/>
</dbReference>
<dbReference type="InterPro" id="IPR058053">
    <property type="entry name" value="RamC_C"/>
</dbReference>
<dbReference type="Gene3D" id="1.10.510.10">
    <property type="entry name" value="Transferase(Phosphotransferase) domain 1"/>
    <property type="match status" value="1"/>
</dbReference>
<sequence>MDPIHPRFTLADSEFYDDPRRLRVGAAPRFVVPSHLDWDRWQSSGDGHWSYWLPPAHVLPEQGWKIHLSSTANSAARVLDVAAVYCHENRLAFKHLQDHQVLEAVNAKDADRTASGKFVTIYPTSPEQLQCALRDLGKMTARYDGPHILSDLHWHQGPVFVRYGGFLPLFTEVDGERLPAIRHPDGSLVPDLRGTAFGLPSWVTVPDLLSPLLEASRDTTVPPGFPTVTKALHFSNAGGVYEAVDGGRTVVVKEARPFAGLTPDGRDAITRITQEARVLQSLDNPSVVRAVRSFEVHGHRYLVTERVPGRPLSTEVVSRHPLARADSDEASERSYRDWALNVCRRLDAVVADLHEAGYTHGDLHPGNFLMRGECDVVLIDFEMARPAADNAAALIGAPGFTPNQPRRGTSLDRYALGCIKLFLFVPLTPLINADRSKAPELVRWAQRRFDLPDEWANDVLKDIAPGTSELIDVSASQDIDARIKRLQTQLLADATPDRKDRLWPGDPIQFDQPSFALAHGALGPLMALHDAGARTPEDLVDWAVQSTRTARAAGPGLMDGLAGAAVAFGHLGRQDASDEALARTLGTDLGDPPHLYGGLAGIGLAYLQLSDTRPQLLEEALKIAVRLRRHTASWSSDTKTSVPTGTAGLMRGASGIALFFLHLFDKTGDRTFIHLAEDGVRADIRLCAFTADGSLQVNEGWRMFPYLGAGSAGIGHVLVQLLDRHPTSPLRGHLAALTRATHSELVYEAGLIQGRAGFIHYLSGLDQRGLASDADRRALRRHLERLDLHAIAGPAGTGFAGRGLLRRSGDLATGAAGVLHTLVAARSGWSRRAALPFLPLPSELSLPLSGAEPLRGGDTYGVSAFVAGTGAA</sequence>
<evidence type="ECO:0000313" key="9">
    <source>
        <dbReference type="Proteomes" id="UP000295748"/>
    </source>
</evidence>
<keyword evidence="5 8" id="KW-0418">Kinase</keyword>
<keyword evidence="6" id="KW-0067">ATP-binding</keyword>
<keyword evidence="3" id="KW-0808">Transferase</keyword>
<dbReference type="InterPro" id="IPR012341">
    <property type="entry name" value="6hp_glycosidase-like_sf"/>
</dbReference>
<evidence type="ECO:0000256" key="2">
    <source>
        <dbReference type="ARBA" id="ARBA00022527"/>
    </source>
</evidence>
<dbReference type="EC" id="2.7.11.1" evidence="1"/>
<evidence type="ECO:0000256" key="6">
    <source>
        <dbReference type="ARBA" id="ARBA00022840"/>
    </source>
</evidence>
<dbReference type="Proteomes" id="UP000295748">
    <property type="component" value="Chromosome"/>
</dbReference>
<dbReference type="InterPro" id="IPR053524">
    <property type="entry name" value="Aerial_hyphae_peptide-synth"/>
</dbReference>
<organism evidence="8 9">
    <name type="scientific">Microbacterium wangchenii</name>
    <dbReference type="NCBI Taxonomy" id="2541726"/>
    <lineage>
        <taxon>Bacteria</taxon>
        <taxon>Bacillati</taxon>
        <taxon>Actinomycetota</taxon>
        <taxon>Actinomycetes</taxon>
        <taxon>Micrococcales</taxon>
        <taxon>Microbacteriaceae</taxon>
        <taxon>Microbacterium</taxon>
    </lineage>
</organism>